<sequence length="218" mass="24637">MSATRIFDVCGTLVLDDTTIGLMRWHFRRLGLKRRWILAMAAHRFSPVRYAFSAVERVTKSHVLKHVLLALLYREEMNDLNRSAAEYADWLLENRRISEVQEILEGLPAGGRIILASASLEPIVAALATRLSASYVASELEAAGGRCLGRLKHDLAGRKIDALDEKLGLGWRICPYLAVSDNLSDRSLLAGAERAYVVLHSERHRKRWRELEAEYISI</sequence>
<proteinExistence type="predicted"/>
<name>A0A2P6MBN6_9GAMM</name>
<dbReference type="InterPro" id="IPR023214">
    <property type="entry name" value="HAD_sf"/>
</dbReference>
<evidence type="ECO:0008006" key="3">
    <source>
        <dbReference type="Google" id="ProtNLM"/>
    </source>
</evidence>
<dbReference type="Proteomes" id="UP000241736">
    <property type="component" value="Unassembled WGS sequence"/>
</dbReference>
<comment type="caution">
    <text evidence="1">The sequence shown here is derived from an EMBL/GenBank/DDBJ whole genome shotgun (WGS) entry which is preliminary data.</text>
</comment>
<dbReference type="InterPro" id="IPR036412">
    <property type="entry name" value="HAD-like_sf"/>
</dbReference>
<dbReference type="EMBL" id="PVLF01000002">
    <property type="protein sequence ID" value="PRH83405.1"/>
    <property type="molecule type" value="Genomic_DNA"/>
</dbReference>
<keyword evidence="2" id="KW-1185">Reference proteome</keyword>
<dbReference type="Gene3D" id="3.40.50.1000">
    <property type="entry name" value="HAD superfamily/HAD-like"/>
    <property type="match status" value="1"/>
</dbReference>
<dbReference type="Gene3D" id="1.20.1440.100">
    <property type="entry name" value="SG protein - dephosphorylation function"/>
    <property type="match status" value="1"/>
</dbReference>
<organism evidence="1 2">
    <name type="scientific">Arenimonas caeni</name>
    <dbReference type="NCBI Taxonomy" id="2058085"/>
    <lineage>
        <taxon>Bacteria</taxon>
        <taxon>Pseudomonadati</taxon>
        <taxon>Pseudomonadota</taxon>
        <taxon>Gammaproteobacteria</taxon>
        <taxon>Lysobacterales</taxon>
        <taxon>Lysobacteraceae</taxon>
        <taxon>Arenimonas</taxon>
    </lineage>
</organism>
<dbReference type="OrthoDB" id="658480at2"/>
<accession>A0A2P6MBN6</accession>
<protein>
    <recommendedName>
        <fullName evidence="3">HAD-IB family hydrolase</fullName>
    </recommendedName>
</protein>
<dbReference type="RefSeq" id="WP_106989284.1">
    <property type="nucleotide sequence ID" value="NZ_KZ679084.1"/>
</dbReference>
<dbReference type="Pfam" id="PF12710">
    <property type="entry name" value="HAD"/>
    <property type="match status" value="1"/>
</dbReference>
<dbReference type="AlphaFoldDB" id="A0A2P6MBN6"/>
<dbReference type="SUPFAM" id="SSF56784">
    <property type="entry name" value="HAD-like"/>
    <property type="match status" value="1"/>
</dbReference>
<evidence type="ECO:0000313" key="2">
    <source>
        <dbReference type="Proteomes" id="UP000241736"/>
    </source>
</evidence>
<gene>
    <name evidence="1" type="ORF">C6N40_01785</name>
</gene>
<reference evidence="1 2" key="1">
    <citation type="submission" date="2018-03" db="EMBL/GenBank/DDBJ databases">
        <title>Arenimonas caeni sp. nov., isolated from activated sludge.</title>
        <authorList>
            <person name="Liu H."/>
        </authorList>
    </citation>
    <scope>NUCLEOTIDE SEQUENCE [LARGE SCALE GENOMIC DNA]</scope>
    <source>
        <strain evidence="2">z29</strain>
    </source>
</reference>
<evidence type="ECO:0000313" key="1">
    <source>
        <dbReference type="EMBL" id="PRH83405.1"/>
    </source>
</evidence>